<name>A0ABS4XAL6_9MICC</name>
<gene>
    <name evidence="1" type="ORF">JOF47_001023</name>
</gene>
<comment type="caution">
    <text evidence="1">The sequence shown here is derived from an EMBL/GenBank/DDBJ whole genome shotgun (WGS) entry which is preliminary data.</text>
</comment>
<evidence type="ECO:0008006" key="3">
    <source>
        <dbReference type="Google" id="ProtNLM"/>
    </source>
</evidence>
<dbReference type="EMBL" id="JAGIOF010000001">
    <property type="protein sequence ID" value="MBP2385512.1"/>
    <property type="molecule type" value="Genomic_DNA"/>
</dbReference>
<keyword evidence="2" id="KW-1185">Reference proteome</keyword>
<protein>
    <recommendedName>
        <fullName evidence="3">GNAT family N-acetyltransferase</fullName>
    </recommendedName>
</protein>
<proteinExistence type="predicted"/>
<accession>A0ABS4XAL6</accession>
<organism evidence="1 2">
    <name type="scientific">Paeniglutamicibacter kerguelensis</name>
    <dbReference type="NCBI Taxonomy" id="254788"/>
    <lineage>
        <taxon>Bacteria</taxon>
        <taxon>Bacillati</taxon>
        <taxon>Actinomycetota</taxon>
        <taxon>Actinomycetes</taxon>
        <taxon>Micrococcales</taxon>
        <taxon>Micrococcaceae</taxon>
        <taxon>Paeniglutamicibacter</taxon>
    </lineage>
</organism>
<sequence>MENGLSTFATALCASRVVSAVRSGADTDPPCLYTSMALHTSSRMVMERCGMTLVRHFRAEWPVRIDGNAEGGVEYAINLAGRPAGRPKPRIPR</sequence>
<evidence type="ECO:0000313" key="2">
    <source>
        <dbReference type="Proteomes" id="UP001296993"/>
    </source>
</evidence>
<dbReference type="Proteomes" id="UP001296993">
    <property type="component" value="Unassembled WGS sequence"/>
</dbReference>
<reference evidence="1 2" key="1">
    <citation type="submission" date="2021-03" db="EMBL/GenBank/DDBJ databases">
        <title>Sequencing the genomes of 1000 actinobacteria strains.</title>
        <authorList>
            <person name="Klenk H.-P."/>
        </authorList>
    </citation>
    <scope>NUCLEOTIDE SEQUENCE [LARGE SCALE GENOMIC DNA]</scope>
    <source>
        <strain evidence="1 2">DSM 15797</strain>
    </source>
</reference>
<dbReference type="RefSeq" id="WP_209996355.1">
    <property type="nucleotide sequence ID" value="NZ_BAAAJY010000007.1"/>
</dbReference>
<evidence type="ECO:0000313" key="1">
    <source>
        <dbReference type="EMBL" id="MBP2385512.1"/>
    </source>
</evidence>